<dbReference type="PIRSF" id="PIRSF026534">
    <property type="entry name" value="Endo_alpha-L-arabinosidase"/>
    <property type="match status" value="1"/>
</dbReference>
<reference evidence="10" key="1">
    <citation type="journal article" date="2021" name="Nat. Commun.">
        <title>Genetic determinants of endophytism in the Arabidopsis root mycobiome.</title>
        <authorList>
            <person name="Mesny F."/>
            <person name="Miyauchi S."/>
            <person name="Thiergart T."/>
            <person name="Pickel B."/>
            <person name="Atanasova L."/>
            <person name="Karlsson M."/>
            <person name="Huettel B."/>
            <person name="Barry K.W."/>
            <person name="Haridas S."/>
            <person name="Chen C."/>
            <person name="Bauer D."/>
            <person name="Andreopoulos W."/>
            <person name="Pangilinan J."/>
            <person name="LaButti K."/>
            <person name="Riley R."/>
            <person name="Lipzen A."/>
            <person name="Clum A."/>
            <person name="Drula E."/>
            <person name="Henrissat B."/>
            <person name="Kohler A."/>
            <person name="Grigoriev I.V."/>
            <person name="Martin F.M."/>
            <person name="Hacquard S."/>
        </authorList>
    </citation>
    <scope>NUCLEOTIDE SEQUENCE</scope>
    <source>
        <strain evidence="10">MPI-SDFR-AT-0120</strain>
    </source>
</reference>
<dbReference type="InterPro" id="IPR050727">
    <property type="entry name" value="GH43_arabinanases"/>
</dbReference>
<keyword evidence="6 7" id="KW-0326">Glycosidase</keyword>
<gene>
    <name evidence="10" type="ORF">FB567DRAFT_84497</name>
</gene>
<name>A0A8K0R525_9PLEO</name>
<evidence type="ECO:0000256" key="5">
    <source>
        <dbReference type="ARBA" id="ARBA00022801"/>
    </source>
</evidence>
<comment type="similarity">
    <text evidence="3 7">Belongs to the glycosyl hydrolase 43 family.</text>
</comment>
<feature type="active site" description="Proton donor" evidence="8">
    <location>
        <position position="197"/>
    </location>
</feature>
<dbReference type="PANTHER" id="PTHR43301:SF3">
    <property type="entry name" value="ARABINAN ENDO-1,5-ALPHA-L-ARABINOSIDASE A-RELATED"/>
    <property type="match status" value="1"/>
</dbReference>
<dbReference type="EMBL" id="JAGMVJ010000012">
    <property type="protein sequence ID" value="KAH7084519.1"/>
    <property type="molecule type" value="Genomic_DNA"/>
</dbReference>
<dbReference type="Proteomes" id="UP000813461">
    <property type="component" value="Unassembled WGS sequence"/>
</dbReference>
<dbReference type="UniPathway" id="UPA00667"/>
<comment type="catalytic activity">
    <reaction evidence="1 7">
        <text>Endohydrolysis of (1-&gt;5)-alpha-arabinofuranosidic linkages in (1-&gt;5)-arabinans.</text>
        <dbReference type="EC" id="3.2.1.99"/>
    </reaction>
</comment>
<dbReference type="GO" id="GO:0031222">
    <property type="term" value="P:arabinan catabolic process"/>
    <property type="evidence" value="ECO:0007669"/>
    <property type="project" value="UniProtKB-UniPathway"/>
</dbReference>
<keyword evidence="11" id="KW-1185">Reference proteome</keyword>
<dbReference type="InterPro" id="IPR006710">
    <property type="entry name" value="Glyco_hydro_43"/>
</dbReference>
<dbReference type="Pfam" id="PF04616">
    <property type="entry name" value="Glyco_hydro_43"/>
    <property type="match status" value="1"/>
</dbReference>
<dbReference type="InterPro" id="IPR016840">
    <property type="entry name" value="Glyco_hydro_43_endo_a_Ara-ase"/>
</dbReference>
<feature type="active site" description="Proton acceptor" evidence="8">
    <location>
        <position position="27"/>
    </location>
</feature>
<dbReference type="Gene3D" id="2.115.10.20">
    <property type="entry name" value="Glycosyl hydrolase domain, family 43"/>
    <property type="match status" value="1"/>
</dbReference>
<evidence type="ECO:0000256" key="7">
    <source>
        <dbReference type="PIRNR" id="PIRNR026534"/>
    </source>
</evidence>
<dbReference type="OrthoDB" id="195678at2759"/>
<evidence type="ECO:0000256" key="8">
    <source>
        <dbReference type="PIRSR" id="PIRSR606710-1"/>
    </source>
</evidence>
<dbReference type="EC" id="3.2.1.99" evidence="4 7"/>
<feature type="site" description="Important for catalytic activity, responsible for pKa modulation of the active site Glu and correct orientation of both the proton donor and substrate" evidence="9">
    <location>
        <position position="138"/>
    </location>
</feature>
<evidence type="ECO:0000256" key="1">
    <source>
        <dbReference type="ARBA" id="ARBA00000375"/>
    </source>
</evidence>
<evidence type="ECO:0000256" key="9">
    <source>
        <dbReference type="PIRSR" id="PIRSR606710-2"/>
    </source>
</evidence>
<organism evidence="10 11">
    <name type="scientific">Paraphoma chrysanthemicola</name>
    <dbReference type="NCBI Taxonomy" id="798071"/>
    <lineage>
        <taxon>Eukaryota</taxon>
        <taxon>Fungi</taxon>
        <taxon>Dikarya</taxon>
        <taxon>Ascomycota</taxon>
        <taxon>Pezizomycotina</taxon>
        <taxon>Dothideomycetes</taxon>
        <taxon>Pleosporomycetidae</taxon>
        <taxon>Pleosporales</taxon>
        <taxon>Pleosporineae</taxon>
        <taxon>Phaeosphaeriaceae</taxon>
        <taxon>Paraphoma</taxon>
    </lineage>
</organism>
<sequence>MSKLIRGALLISPPWLRSHGNCSRIHDPSILYENGTYWRFATSGNIGIANSPFLQGPWTYRGALLHKGTSIHLRKDQDIWAPTVIKRGDTYYCHYSVSYMGSQRSEIGLATSHSLEPGTWIDQGTIGLPQNSRYNLIDPYVFQEDDDLPKYFTFGSYWSGIQQVAMNSHDQLKAWTGEAADIKNIISNTTANFAVQEGAMLHKHEDYYYVFFSVGQCCRRANELVPPGDEYHIVVCRADLVTGPYHDLDGKDCLTENGGTTILASHDDIYAPGGQGVMVDPKSEKTVMYYHYVRPSIGYEADQFFFGFNYLDWKDGWPVVV</sequence>
<dbReference type="InterPro" id="IPR023296">
    <property type="entry name" value="Glyco_hydro_beta-prop_sf"/>
</dbReference>
<protein>
    <recommendedName>
        <fullName evidence="4 7">Arabinan endo-1,5-alpha-L-arabinosidase</fullName>
        <ecNumber evidence="4 7">3.2.1.99</ecNumber>
    </recommendedName>
</protein>
<evidence type="ECO:0000256" key="6">
    <source>
        <dbReference type="ARBA" id="ARBA00023295"/>
    </source>
</evidence>
<accession>A0A8K0R525</accession>
<dbReference type="GO" id="GO:0046558">
    <property type="term" value="F:arabinan endo-1,5-alpha-L-arabinosidase activity"/>
    <property type="evidence" value="ECO:0007669"/>
    <property type="project" value="UniProtKB-EC"/>
</dbReference>
<evidence type="ECO:0000313" key="11">
    <source>
        <dbReference type="Proteomes" id="UP000813461"/>
    </source>
</evidence>
<comment type="pathway">
    <text evidence="2 7">Glycan metabolism; L-arabinan degradation.</text>
</comment>
<evidence type="ECO:0000256" key="4">
    <source>
        <dbReference type="ARBA" id="ARBA00012586"/>
    </source>
</evidence>
<evidence type="ECO:0000256" key="2">
    <source>
        <dbReference type="ARBA" id="ARBA00004834"/>
    </source>
</evidence>
<dbReference type="SUPFAM" id="SSF75005">
    <property type="entry name" value="Arabinanase/levansucrase/invertase"/>
    <property type="match status" value="1"/>
</dbReference>
<keyword evidence="5 7" id="KW-0378">Hydrolase</keyword>
<dbReference type="AlphaFoldDB" id="A0A8K0R525"/>
<evidence type="ECO:0000313" key="10">
    <source>
        <dbReference type="EMBL" id="KAH7084519.1"/>
    </source>
</evidence>
<comment type="caution">
    <text evidence="10">The sequence shown here is derived from an EMBL/GenBank/DDBJ whole genome shotgun (WGS) entry which is preliminary data.</text>
</comment>
<dbReference type="PANTHER" id="PTHR43301">
    <property type="entry name" value="ARABINAN ENDO-1,5-ALPHA-L-ARABINOSIDASE"/>
    <property type="match status" value="1"/>
</dbReference>
<proteinExistence type="inferred from homology"/>
<dbReference type="CDD" id="cd18831">
    <property type="entry name" value="GH43_AnAbnA-like"/>
    <property type="match status" value="1"/>
</dbReference>
<evidence type="ECO:0000256" key="3">
    <source>
        <dbReference type="ARBA" id="ARBA00009865"/>
    </source>
</evidence>